<protein>
    <submittedName>
        <fullName evidence="1">Uncharacterized protein</fullName>
    </submittedName>
</protein>
<dbReference type="EMBL" id="AMYD01004344">
    <property type="protein sequence ID" value="EQB43313.1"/>
    <property type="molecule type" value="Genomic_DNA"/>
</dbReference>
<proteinExistence type="predicted"/>
<organism evidence="1 2">
    <name type="scientific">Colletotrichum gloeosporioides (strain Cg-14)</name>
    <name type="common">Anthracnose fungus</name>
    <name type="synonym">Glomerella cingulata</name>
    <dbReference type="NCBI Taxonomy" id="1237896"/>
    <lineage>
        <taxon>Eukaryota</taxon>
        <taxon>Fungi</taxon>
        <taxon>Dikarya</taxon>
        <taxon>Ascomycota</taxon>
        <taxon>Pezizomycotina</taxon>
        <taxon>Sordariomycetes</taxon>
        <taxon>Hypocreomycetidae</taxon>
        <taxon>Glomerellales</taxon>
        <taxon>Glomerellaceae</taxon>
        <taxon>Colletotrichum</taxon>
        <taxon>Colletotrichum gloeosporioides species complex</taxon>
    </lineage>
</organism>
<accession>T0JS43</accession>
<evidence type="ECO:0000313" key="1">
    <source>
        <dbReference type="EMBL" id="EQB43313.1"/>
    </source>
</evidence>
<comment type="caution">
    <text evidence="1">The sequence shown here is derived from an EMBL/GenBank/DDBJ whole genome shotgun (WGS) entry which is preliminary data.</text>
</comment>
<dbReference type="AlphaFoldDB" id="T0JS43"/>
<reference evidence="2" key="1">
    <citation type="journal article" date="2013" name="Mol. Plant Microbe Interact.">
        <title>Global aspects of pacC regulation of pathogenicity genes in Colletotrichum gloeosporioides as revealed by transcriptome analysis.</title>
        <authorList>
            <person name="Alkan N."/>
            <person name="Meng X."/>
            <person name="Friedlander G."/>
            <person name="Reuveni E."/>
            <person name="Sukno S."/>
            <person name="Sherman A."/>
            <person name="Thon M."/>
            <person name="Fluhr R."/>
            <person name="Prusky D."/>
        </authorList>
    </citation>
    <scope>NUCLEOTIDE SEQUENCE [LARGE SCALE GENOMIC DNA]</scope>
    <source>
        <strain evidence="2">Cg-14</strain>
    </source>
</reference>
<sequence>MSWFHFVAIFIEAIQLVQT</sequence>
<dbReference type="HOGENOM" id="CLU_3429966_0_0_1"/>
<name>T0JS43_COLGC</name>
<evidence type="ECO:0000313" key="2">
    <source>
        <dbReference type="Proteomes" id="UP000015530"/>
    </source>
</evidence>
<dbReference type="Proteomes" id="UP000015530">
    <property type="component" value="Unassembled WGS sequence"/>
</dbReference>
<gene>
    <name evidence="1" type="ORF">CGLO_18042</name>
</gene>